<dbReference type="Proteomes" id="UP000271162">
    <property type="component" value="Unassembled WGS sequence"/>
</dbReference>
<keyword evidence="2" id="KW-1185">Reference proteome</keyword>
<reference evidence="1 2" key="2">
    <citation type="submission" date="2018-11" db="EMBL/GenBank/DDBJ databases">
        <authorList>
            <consortium name="Pathogen Informatics"/>
        </authorList>
    </citation>
    <scope>NUCLEOTIDE SEQUENCE [LARGE SCALE GENOMIC DNA]</scope>
</reference>
<dbReference type="OMA" id="CDWCVQQ"/>
<dbReference type="AlphaFoldDB" id="A0A0N4XRG2"/>
<organism evidence="3">
    <name type="scientific">Nippostrongylus brasiliensis</name>
    <name type="common">Rat hookworm</name>
    <dbReference type="NCBI Taxonomy" id="27835"/>
    <lineage>
        <taxon>Eukaryota</taxon>
        <taxon>Metazoa</taxon>
        <taxon>Ecdysozoa</taxon>
        <taxon>Nematoda</taxon>
        <taxon>Chromadorea</taxon>
        <taxon>Rhabditida</taxon>
        <taxon>Rhabditina</taxon>
        <taxon>Rhabditomorpha</taxon>
        <taxon>Strongyloidea</taxon>
        <taxon>Heligmosomidae</taxon>
        <taxon>Nippostrongylus</taxon>
    </lineage>
</organism>
<dbReference type="EMBL" id="UYSL01011390">
    <property type="protein sequence ID" value="VDL68705.1"/>
    <property type="molecule type" value="Genomic_DNA"/>
</dbReference>
<name>A0A0N4XRG2_NIPBR</name>
<dbReference type="WBParaSite" id="NBR_0000511401-mRNA-1">
    <property type="protein sequence ID" value="NBR_0000511401-mRNA-1"/>
    <property type="gene ID" value="NBR_0000511401"/>
</dbReference>
<protein>
    <submittedName>
        <fullName evidence="3">EGF-like domain-containing protein</fullName>
    </submittedName>
</protein>
<evidence type="ECO:0000313" key="1">
    <source>
        <dbReference type="EMBL" id="VDL68705.1"/>
    </source>
</evidence>
<accession>A0A0N4XRG2</accession>
<sequence length="120" mass="13573">MTTCENRGVRNPRNCNECLCPLGYAGKFCTERPKSSENSKCRGETVSATQEYKDLTITLGNVNKAEQEEFEQCFFWIESPPNTQLEVRVAGLNGTYPNDGCPYAGVELKMRRDPRLTGRR</sequence>
<reference evidence="3" key="1">
    <citation type="submission" date="2017-02" db="UniProtKB">
        <authorList>
            <consortium name="WormBaseParasite"/>
        </authorList>
    </citation>
    <scope>IDENTIFICATION</scope>
</reference>
<evidence type="ECO:0000313" key="3">
    <source>
        <dbReference type="WBParaSite" id="NBR_0000511401-mRNA-1"/>
    </source>
</evidence>
<proteinExistence type="predicted"/>
<gene>
    <name evidence="1" type="ORF">NBR_LOCUS5116</name>
</gene>
<evidence type="ECO:0000313" key="2">
    <source>
        <dbReference type="Proteomes" id="UP000271162"/>
    </source>
</evidence>